<dbReference type="Proteomes" id="UP000887566">
    <property type="component" value="Unplaced"/>
</dbReference>
<dbReference type="AlphaFoldDB" id="A0A914W531"/>
<name>A0A914W531_9BILA</name>
<organism evidence="1 2">
    <name type="scientific">Plectus sambesii</name>
    <dbReference type="NCBI Taxonomy" id="2011161"/>
    <lineage>
        <taxon>Eukaryota</taxon>
        <taxon>Metazoa</taxon>
        <taxon>Ecdysozoa</taxon>
        <taxon>Nematoda</taxon>
        <taxon>Chromadorea</taxon>
        <taxon>Plectida</taxon>
        <taxon>Plectina</taxon>
        <taxon>Plectoidea</taxon>
        <taxon>Plectidae</taxon>
        <taxon>Plectus</taxon>
    </lineage>
</organism>
<proteinExistence type="predicted"/>
<dbReference type="WBParaSite" id="PSAMB.scaffold3074size19769.g20232.t1">
    <property type="protein sequence ID" value="PSAMB.scaffold3074size19769.g20232.t1"/>
    <property type="gene ID" value="PSAMB.scaffold3074size19769.g20232"/>
</dbReference>
<sequence>FASCGNEVQWWICEDVRVGFSLFNCPDLRCYVPQASGQLRSDYQDVDNQEMTEEDLKQALAGVSYKIMAARNSIPRIPHDSL</sequence>
<evidence type="ECO:0000313" key="1">
    <source>
        <dbReference type="Proteomes" id="UP000887566"/>
    </source>
</evidence>
<protein>
    <submittedName>
        <fullName evidence="2">Uncharacterized protein</fullName>
    </submittedName>
</protein>
<evidence type="ECO:0000313" key="2">
    <source>
        <dbReference type="WBParaSite" id="PSAMB.scaffold3074size19769.g20232.t1"/>
    </source>
</evidence>
<accession>A0A914W531</accession>
<reference evidence="2" key="1">
    <citation type="submission" date="2022-11" db="UniProtKB">
        <authorList>
            <consortium name="WormBaseParasite"/>
        </authorList>
    </citation>
    <scope>IDENTIFICATION</scope>
</reference>
<keyword evidence="1" id="KW-1185">Reference proteome</keyword>